<dbReference type="InterPro" id="IPR045781">
    <property type="entry name" value="SxtJ"/>
</dbReference>
<dbReference type="Pfam" id="PF19588">
    <property type="entry name" value="SxtJ"/>
    <property type="match status" value="1"/>
</dbReference>
<feature type="transmembrane region" description="Helical" evidence="1">
    <location>
        <begin position="67"/>
        <end position="93"/>
    </location>
</feature>
<protein>
    <recommendedName>
        <fullName evidence="4">SxtJ</fullName>
    </recommendedName>
</protein>
<keyword evidence="3" id="KW-1185">Reference proteome</keyword>
<accession>A0A965ZCC5</accession>
<evidence type="ECO:0008006" key="4">
    <source>
        <dbReference type="Google" id="ProtNLM"/>
    </source>
</evidence>
<dbReference type="EMBL" id="WWEO01000035">
    <property type="protein sequence ID" value="NCD68145.1"/>
    <property type="molecule type" value="Genomic_DNA"/>
</dbReference>
<name>A0A965ZCC5_9SPHI</name>
<keyword evidence="1" id="KW-1133">Transmembrane helix</keyword>
<evidence type="ECO:0000313" key="2">
    <source>
        <dbReference type="EMBL" id="NCD68145.1"/>
    </source>
</evidence>
<feature type="transmembrane region" description="Helical" evidence="1">
    <location>
        <begin position="12"/>
        <end position="29"/>
    </location>
</feature>
<dbReference type="Proteomes" id="UP000638732">
    <property type="component" value="Unassembled WGS sequence"/>
</dbReference>
<dbReference type="AlphaFoldDB" id="A0A965ZCC5"/>
<organism evidence="2 3">
    <name type="scientific">Mucilaginibacter agri</name>
    <dbReference type="NCBI Taxonomy" id="2695265"/>
    <lineage>
        <taxon>Bacteria</taxon>
        <taxon>Pseudomonadati</taxon>
        <taxon>Bacteroidota</taxon>
        <taxon>Sphingobacteriia</taxon>
        <taxon>Sphingobacteriales</taxon>
        <taxon>Sphingobacteriaceae</taxon>
        <taxon>Mucilaginibacter</taxon>
    </lineage>
</organism>
<comment type="caution">
    <text evidence="2">The sequence shown here is derived from an EMBL/GenBank/DDBJ whole genome shotgun (WGS) entry which is preliminary data.</text>
</comment>
<evidence type="ECO:0000313" key="3">
    <source>
        <dbReference type="Proteomes" id="UP000638732"/>
    </source>
</evidence>
<sequence>MIKKDSVNKKFGLITGAMLLLIFGYQLLIRHHQTTTLGVIGGLLIVLALAIPRLLNPLRIVWDKIGAVMGAVNTVLILLLVYVFIIVPMGLIMRLLRQNLLNLEWKSPRETYFDTTATTSESSYKQQF</sequence>
<evidence type="ECO:0000256" key="1">
    <source>
        <dbReference type="SAM" id="Phobius"/>
    </source>
</evidence>
<reference evidence="2" key="2">
    <citation type="submission" date="2020-10" db="EMBL/GenBank/DDBJ databases">
        <title>Mucilaginibacter sp. nov., isolated from soil.</title>
        <authorList>
            <person name="Jeon C.O."/>
        </authorList>
    </citation>
    <scope>NUCLEOTIDE SEQUENCE</scope>
    <source>
        <strain evidence="2">R11</strain>
    </source>
</reference>
<dbReference type="RefSeq" id="WP_166584169.1">
    <property type="nucleotide sequence ID" value="NZ_WWEO01000035.1"/>
</dbReference>
<feature type="transmembrane region" description="Helical" evidence="1">
    <location>
        <begin position="35"/>
        <end position="55"/>
    </location>
</feature>
<keyword evidence="1" id="KW-0472">Membrane</keyword>
<keyword evidence="1" id="KW-0812">Transmembrane</keyword>
<reference evidence="2" key="1">
    <citation type="submission" date="2020-01" db="EMBL/GenBank/DDBJ databases">
        <authorList>
            <person name="Seo Y.L."/>
        </authorList>
    </citation>
    <scope>NUCLEOTIDE SEQUENCE</scope>
    <source>
        <strain evidence="2">R11</strain>
    </source>
</reference>
<gene>
    <name evidence="2" type="ORF">GSY63_02105</name>
</gene>
<proteinExistence type="predicted"/>